<evidence type="ECO:0000256" key="2">
    <source>
        <dbReference type="ARBA" id="ARBA00022559"/>
    </source>
</evidence>
<dbReference type="AlphaFoldDB" id="A0A0S4M0X7"/>
<evidence type="ECO:0000256" key="3">
    <source>
        <dbReference type="ARBA" id="ARBA00023002"/>
    </source>
</evidence>
<dbReference type="InterPro" id="IPR000889">
    <property type="entry name" value="Glutathione_peroxidase"/>
</dbReference>
<dbReference type="PIRSF" id="PIRSF000303">
    <property type="entry name" value="Glutathion_perox"/>
    <property type="match status" value="1"/>
</dbReference>
<name>A0A0S4M0X7_9BURK</name>
<keyword evidence="3 5" id="KW-0560">Oxidoreductase</keyword>
<dbReference type="GO" id="GO:0004601">
    <property type="term" value="F:peroxidase activity"/>
    <property type="evidence" value="ECO:0007669"/>
    <property type="project" value="UniProtKB-KW"/>
</dbReference>
<dbReference type="SUPFAM" id="SSF52833">
    <property type="entry name" value="Thioredoxin-like"/>
    <property type="match status" value="1"/>
</dbReference>
<dbReference type="PANTHER" id="PTHR11592">
    <property type="entry name" value="GLUTATHIONE PEROXIDASE"/>
    <property type="match status" value="1"/>
</dbReference>
<feature type="active site" evidence="4">
    <location>
        <position position="65"/>
    </location>
</feature>
<keyword evidence="2 5" id="KW-0575">Peroxidase</keyword>
<proteinExistence type="inferred from homology"/>
<evidence type="ECO:0000313" key="6">
    <source>
        <dbReference type="EMBL" id="CUT16880.1"/>
    </source>
</evidence>
<dbReference type="InterPro" id="IPR036249">
    <property type="entry name" value="Thioredoxin-like_sf"/>
</dbReference>
<protein>
    <recommendedName>
        <fullName evidence="5">Glutathione peroxidase</fullName>
    </recommendedName>
</protein>
<evidence type="ECO:0000256" key="5">
    <source>
        <dbReference type="RuleBase" id="RU000499"/>
    </source>
</evidence>
<dbReference type="Proteomes" id="UP000198651">
    <property type="component" value="Chromosome I"/>
</dbReference>
<dbReference type="STRING" id="1561003.Ark11_0019"/>
<evidence type="ECO:0000256" key="4">
    <source>
        <dbReference type="PIRSR" id="PIRSR000303-1"/>
    </source>
</evidence>
<sequence>MFGQRYKPVVCRKNNCFESVRGRKMFIHSAYDFGFQVLTGGEKVTFFLSDLAGKVIIIVNTASQCALSNQYKDMVEVHDLYHNRGLVMVNVPSNSFFRQEPRSDEEISISCVKESSDSFITVVREVVVGDHAHPFYRWAGDVLGFAASPWWNFHKYIINRRGGLVDYFCPLTHLNSARVIEVIERLLVEES</sequence>
<evidence type="ECO:0000313" key="7">
    <source>
        <dbReference type="Proteomes" id="UP000198651"/>
    </source>
</evidence>
<dbReference type="Pfam" id="PF00255">
    <property type="entry name" value="GSHPx"/>
    <property type="match status" value="1"/>
</dbReference>
<dbReference type="PRINTS" id="PR01011">
    <property type="entry name" value="GLUTPROXDASE"/>
</dbReference>
<dbReference type="OrthoDB" id="9785502at2"/>
<evidence type="ECO:0000256" key="1">
    <source>
        <dbReference type="ARBA" id="ARBA00006926"/>
    </source>
</evidence>
<dbReference type="Gene3D" id="3.40.30.10">
    <property type="entry name" value="Glutaredoxin"/>
    <property type="match status" value="1"/>
</dbReference>
<dbReference type="RefSeq" id="WP_092342377.1">
    <property type="nucleotide sequence ID" value="NZ_LN906597.1"/>
</dbReference>
<dbReference type="EMBL" id="LN906597">
    <property type="protein sequence ID" value="CUT16880.1"/>
    <property type="molecule type" value="Genomic_DNA"/>
</dbReference>
<organism evidence="6 7">
    <name type="scientific">Candidatus Ichthyocystis hellenicum</name>
    <dbReference type="NCBI Taxonomy" id="1561003"/>
    <lineage>
        <taxon>Bacteria</taxon>
        <taxon>Pseudomonadati</taxon>
        <taxon>Pseudomonadota</taxon>
        <taxon>Betaproteobacteria</taxon>
        <taxon>Burkholderiales</taxon>
        <taxon>Candidatus Ichthyocystis</taxon>
    </lineage>
</organism>
<keyword evidence="7" id="KW-1185">Reference proteome</keyword>
<accession>A0A0S4M0X7</accession>
<reference evidence="7" key="1">
    <citation type="submission" date="2015-11" db="EMBL/GenBank/DDBJ databases">
        <authorList>
            <person name="Seth-Smith H.M.B."/>
        </authorList>
    </citation>
    <scope>NUCLEOTIDE SEQUENCE [LARGE SCALE GENOMIC DNA]</scope>
    <source>
        <strain evidence="7">2013Ark11</strain>
    </source>
</reference>
<dbReference type="GO" id="GO:0034599">
    <property type="term" value="P:cellular response to oxidative stress"/>
    <property type="evidence" value="ECO:0007669"/>
    <property type="project" value="TreeGrafter"/>
</dbReference>
<dbReference type="PANTHER" id="PTHR11592:SF78">
    <property type="entry name" value="GLUTATHIONE PEROXIDASE"/>
    <property type="match status" value="1"/>
</dbReference>
<comment type="similarity">
    <text evidence="1 5">Belongs to the glutathione peroxidase family.</text>
</comment>
<gene>
    <name evidence="6" type="ORF">Ark11_0019</name>
</gene>
<dbReference type="PROSITE" id="PS51355">
    <property type="entry name" value="GLUTATHIONE_PEROXID_3"/>
    <property type="match status" value="1"/>
</dbReference>